<comment type="similarity">
    <text evidence="2">In the C-terminal section; belongs to the Mrp/NBP35 ATP-binding proteins family.</text>
</comment>
<dbReference type="InterPro" id="IPR002744">
    <property type="entry name" value="MIP18-like"/>
</dbReference>
<dbReference type="PANTHER" id="PTHR42961:SF2">
    <property type="entry name" value="IRON-SULFUR PROTEIN NUBPL"/>
    <property type="match status" value="1"/>
</dbReference>
<evidence type="ECO:0000313" key="11">
    <source>
        <dbReference type="EMBL" id="MBI3128153.1"/>
    </source>
</evidence>
<dbReference type="NCBIfam" id="NF008669">
    <property type="entry name" value="PRK11670.1"/>
    <property type="match status" value="1"/>
</dbReference>
<comment type="similarity">
    <text evidence="1">In the N-terminal section; belongs to the MIP18 family.</text>
</comment>
<comment type="caution">
    <text evidence="11">The sequence shown here is derived from an EMBL/GenBank/DDBJ whole genome shotgun (WGS) entry which is preliminary data.</text>
</comment>
<dbReference type="GO" id="GO:0016887">
    <property type="term" value="F:ATP hydrolysis activity"/>
    <property type="evidence" value="ECO:0007669"/>
    <property type="project" value="UniProtKB-UniRule"/>
</dbReference>
<dbReference type="CDD" id="cd02037">
    <property type="entry name" value="Mrp_NBP35"/>
    <property type="match status" value="1"/>
</dbReference>
<keyword evidence="3 9" id="KW-0479">Metal-binding</keyword>
<evidence type="ECO:0000256" key="6">
    <source>
        <dbReference type="ARBA" id="ARBA00023004"/>
    </source>
</evidence>
<dbReference type="GO" id="GO:0046872">
    <property type="term" value="F:metal ion binding"/>
    <property type="evidence" value="ECO:0007669"/>
    <property type="project" value="UniProtKB-KW"/>
</dbReference>
<evidence type="ECO:0000256" key="1">
    <source>
        <dbReference type="ARBA" id="ARBA00007352"/>
    </source>
</evidence>
<dbReference type="SUPFAM" id="SSF52540">
    <property type="entry name" value="P-loop containing nucleoside triphosphate hydrolases"/>
    <property type="match status" value="1"/>
</dbReference>
<keyword evidence="9" id="KW-0378">Hydrolase</keyword>
<evidence type="ECO:0000256" key="5">
    <source>
        <dbReference type="ARBA" id="ARBA00022840"/>
    </source>
</evidence>
<dbReference type="InterPro" id="IPR027417">
    <property type="entry name" value="P-loop_NTPase"/>
</dbReference>
<gene>
    <name evidence="11" type="primary">apbC</name>
    <name evidence="11" type="ORF">HYZ11_11160</name>
</gene>
<sequence length="363" mass="38633">MPDITQEQIVEALKKVKDPDLGKDLVALKMVKDITICADAVAFTLELTTPAHPRKEKFLEDCRLAVGSLPGVKTVNVRLTSHVAARPAVQGKMSIPGVKNIMAVASGKGGVGKSTVAANLALSLHLDGAKVGILDADIYGPSQPLMLGIQGERPLAADDNKIYPLKAHGVKVMSMGFLVGEDSPVIWRGPMVMKALVQFLGDTIWGELDYLVLDLPPGTGDAQLTIVQQVALAGAVIVTTPQDIALLDARKGLQMFRKTDVPILGIIENMSHYLCPQCGHREDIFDTGGGQRAADRYEVPFLGAIPLDIKVRLGGDRGTPVVAGEPDSPIARAFREAARNVALQVAIHNSSAPFTVPELKIIG</sequence>
<dbReference type="GO" id="GO:0051539">
    <property type="term" value="F:4 iron, 4 sulfur cluster binding"/>
    <property type="evidence" value="ECO:0007669"/>
    <property type="project" value="TreeGrafter"/>
</dbReference>
<feature type="binding site" evidence="9">
    <location>
        <begin position="107"/>
        <end position="114"/>
    </location>
    <ligand>
        <name>ATP</name>
        <dbReference type="ChEBI" id="CHEBI:30616"/>
    </ligand>
</feature>
<evidence type="ECO:0000256" key="9">
    <source>
        <dbReference type="HAMAP-Rule" id="MF_02040"/>
    </source>
</evidence>
<evidence type="ECO:0000256" key="3">
    <source>
        <dbReference type="ARBA" id="ARBA00022723"/>
    </source>
</evidence>
<dbReference type="GO" id="GO:0005524">
    <property type="term" value="F:ATP binding"/>
    <property type="evidence" value="ECO:0007669"/>
    <property type="project" value="UniProtKB-UniRule"/>
</dbReference>
<evidence type="ECO:0000313" key="12">
    <source>
        <dbReference type="Proteomes" id="UP000782312"/>
    </source>
</evidence>
<organism evidence="11 12">
    <name type="scientific">Tectimicrobiota bacterium</name>
    <dbReference type="NCBI Taxonomy" id="2528274"/>
    <lineage>
        <taxon>Bacteria</taxon>
        <taxon>Pseudomonadati</taxon>
        <taxon>Nitrospinota/Tectimicrobiota group</taxon>
        <taxon>Candidatus Tectimicrobiota</taxon>
    </lineage>
</organism>
<evidence type="ECO:0000256" key="8">
    <source>
        <dbReference type="ARBA" id="ARBA00024036"/>
    </source>
</evidence>
<comment type="function">
    <text evidence="9">Binds and transfers iron-sulfur (Fe-S) clusters to target apoproteins. Can hydrolyze ATP.</text>
</comment>
<dbReference type="SUPFAM" id="SSF117916">
    <property type="entry name" value="Fe-S cluster assembly (FSCA) domain-like"/>
    <property type="match status" value="1"/>
</dbReference>
<dbReference type="InterPro" id="IPR019591">
    <property type="entry name" value="Mrp/NBP35_ATP-bd"/>
</dbReference>
<dbReference type="EMBL" id="JACPUR010000024">
    <property type="protein sequence ID" value="MBI3128153.1"/>
    <property type="molecule type" value="Genomic_DNA"/>
</dbReference>
<dbReference type="Gene3D" id="3.30.300.130">
    <property type="entry name" value="Fe-S cluster assembly (FSCA)"/>
    <property type="match status" value="1"/>
</dbReference>
<keyword evidence="7 9" id="KW-0411">Iron-sulfur</keyword>
<dbReference type="PROSITE" id="PS01215">
    <property type="entry name" value="MRP"/>
    <property type="match status" value="1"/>
</dbReference>
<dbReference type="InterPro" id="IPR000808">
    <property type="entry name" value="Mrp-like_CS"/>
</dbReference>
<feature type="domain" description="MIP18 family-like" evidence="10">
    <location>
        <begin position="7"/>
        <end position="77"/>
    </location>
</feature>
<dbReference type="GO" id="GO:0016226">
    <property type="term" value="P:iron-sulfur cluster assembly"/>
    <property type="evidence" value="ECO:0007669"/>
    <property type="project" value="InterPro"/>
</dbReference>
<dbReference type="InterPro" id="IPR034904">
    <property type="entry name" value="FSCA_dom_sf"/>
</dbReference>
<comment type="similarity">
    <text evidence="8 9">Belongs to the Mrp/NBP35 ATP-binding proteins family.</text>
</comment>
<dbReference type="Pfam" id="PF01883">
    <property type="entry name" value="FeS_assembly_P"/>
    <property type="match status" value="1"/>
</dbReference>
<dbReference type="Gene3D" id="3.40.50.300">
    <property type="entry name" value="P-loop containing nucleotide triphosphate hydrolases"/>
    <property type="match status" value="1"/>
</dbReference>
<dbReference type="InterPro" id="IPR033756">
    <property type="entry name" value="YlxH/NBP35"/>
</dbReference>
<keyword evidence="6 9" id="KW-0408">Iron</keyword>
<keyword evidence="5 9" id="KW-0067">ATP-binding</keyword>
<evidence type="ECO:0000259" key="10">
    <source>
        <dbReference type="Pfam" id="PF01883"/>
    </source>
</evidence>
<dbReference type="InterPro" id="IPR044304">
    <property type="entry name" value="NUBPL-like"/>
</dbReference>
<evidence type="ECO:0000256" key="4">
    <source>
        <dbReference type="ARBA" id="ARBA00022741"/>
    </source>
</evidence>
<dbReference type="Proteomes" id="UP000782312">
    <property type="component" value="Unassembled WGS sequence"/>
</dbReference>
<dbReference type="FunFam" id="3.40.50.300:FF:000418">
    <property type="entry name" value="Iron-sulfur cluster carrier protein"/>
    <property type="match status" value="1"/>
</dbReference>
<accession>A0A932HZZ6</accession>
<proteinExistence type="inferred from homology"/>
<evidence type="ECO:0000256" key="7">
    <source>
        <dbReference type="ARBA" id="ARBA00023014"/>
    </source>
</evidence>
<evidence type="ECO:0000256" key="2">
    <source>
        <dbReference type="ARBA" id="ARBA00008205"/>
    </source>
</evidence>
<dbReference type="PANTHER" id="PTHR42961">
    <property type="entry name" value="IRON-SULFUR PROTEIN NUBPL"/>
    <property type="match status" value="1"/>
</dbReference>
<dbReference type="GO" id="GO:0140663">
    <property type="term" value="F:ATP-dependent FeS chaperone activity"/>
    <property type="evidence" value="ECO:0007669"/>
    <property type="project" value="InterPro"/>
</dbReference>
<protein>
    <recommendedName>
        <fullName evidence="9">Iron-sulfur cluster carrier protein</fullName>
    </recommendedName>
</protein>
<reference evidence="11" key="1">
    <citation type="submission" date="2020-07" db="EMBL/GenBank/DDBJ databases">
        <title>Huge and variable diversity of episymbiotic CPR bacteria and DPANN archaea in groundwater ecosystems.</title>
        <authorList>
            <person name="He C.Y."/>
            <person name="Keren R."/>
            <person name="Whittaker M."/>
            <person name="Farag I.F."/>
            <person name="Doudna J."/>
            <person name="Cate J.H.D."/>
            <person name="Banfield J.F."/>
        </authorList>
    </citation>
    <scope>NUCLEOTIDE SEQUENCE</scope>
    <source>
        <strain evidence="11">NC_groundwater_763_Ag_S-0.2um_68_21</strain>
    </source>
</reference>
<name>A0A932HZZ6_UNCTE</name>
<comment type="subunit">
    <text evidence="9">Homodimer.</text>
</comment>
<dbReference type="Pfam" id="PF10609">
    <property type="entry name" value="ParA"/>
    <property type="match status" value="1"/>
</dbReference>
<dbReference type="HAMAP" id="MF_02040">
    <property type="entry name" value="Mrp_NBP35"/>
    <property type="match status" value="1"/>
</dbReference>
<dbReference type="AlphaFoldDB" id="A0A932HZZ6"/>
<keyword evidence="4 9" id="KW-0547">Nucleotide-binding</keyword>